<evidence type="ECO:0000313" key="6">
    <source>
        <dbReference type="Proteomes" id="UP000224854"/>
    </source>
</evidence>
<organism evidence="5 6">
    <name type="scientific">Ophiocordyceps australis</name>
    <dbReference type="NCBI Taxonomy" id="1399860"/>
    <lineage>
        <taxon>Eukaryota</taxon>
        <taxon>Fungi</taxon>
        <taxon>Dikarya</taxon>
        <taxon>Ascomycota</taxon>
        <taxon>Pezizomycotina</taxon>
        <taxon>Sordariomycetes</taxon>
        <taxon>Hypocreomycetidae</taxon>
        <taxon>Hypocreales</taxon>
        <taxon>Ophiocordycipitaceae</taxon>
        <taxon>Ophiocordyceps</taxon>
    </lineage>
</organism>
<comment type="caution">
    <text evidence="5">The sequence shown here is derived from an EMBL/GenBank/DDBJ whole genome shotgun (WGS) entry which is preliminary data.</text>
</comment>
<dbReference type="InterPro" id="IPR022812">
    <property type="entry name" value="Dynamin"/>
</dbReference>
<sequence length="673" mass="75562">MKTGQKVCGIMESKPNEHIEPPGGAFNHLRTATSSSRLNQIEKIRSYGVGDIVALPQLVVCGDQSAGKSSVLEGITEVQNSLGSYRKTIKDMTELPSIIEEVSARMKIRGYVDNGEEGHAFAPDALRIEVYGSIGLHLSVVDLPGLISVSNEEQTEEDVQAVHDMAGNDIANQPIIKLARKHDPQGQRTVGIITKPDLINEGSEARIALIAKNQDTIKLKLGFFLVKNPSPSETEKGLTMSERCKREMQFFSTGAWANQNLDMERVGSEKLRAYLQRLLDTHIERELPKVWDEIKKSLATRTSELDSLGIARSTAIEIRPFLTTLSMKLYDLSRASLDGNYNSTDADFFSKEEYSRLRAHIQKLNTEFAAHMQSHGKTRKIQVSSESEGKDITSIPPEDPKDQLLDQSGSLLVSKAGMISWVYYLTRGKELAGNHNSTLLAELFNEQSKRWSNIAEEHVQKVLDITMKWIHCAMKQVVHDEVLCGKIIMILHQWLEDAEQSALGELKELVQDERRGPMTYNNFYTDNMEKSRLEAQKTAVSDAVNRVLTEEVYTGKINMTSEAPDVQNFKLKLESQVTYDLDEHACNEALSQLNTYYQVAMDTFVDNVTRQVIERHIMSTLPNSFCPNSVAKMSDEELLSLGSEPEQQAERREKLTSEAEGLKKSLRDLQKPL</sequence>
<dbReference type="Gene3D" id="1.20.120.1240">
    <property type="entry name" value="Dynamin, middle domain"/>
    <property type="match status" value="1"/>
</dbReference>
<dbReference type="GO" id="GO:0005739">
    <property type="term" value="C:mitochondrion"/>
    <property type="evidence" value="ECO:0007669"/>
    <property type="project" value="TreeGrafter"/>
</dbReference>
<dbReference type="CDD" id="cd08771">
    <property type="entry name" value="DLP_1"/>
    <property type="match status" value="1"/>
</dbReference>
<keyword evidence="2" id="KW-0342">GTP-binding</keyword>
<dbReference type="GO" id="GO:0005874">
    <property type="term" value="C:microtubule"/>
    <property type="evidence" value="ECO:0007669"/>
    <property type="project" value="TreeGrafter"/>
</dbReference>
<keyword evidence="6" id="KW-1185">Reference proteome</keyword>
<proteinExistence type="predicted"/>
<dbReference type="InterPro" id="IPR027417">
    <property type="entry name" value="P-loop_NTPase"/>
</dbReference>
<reference evidence="5 6" key="1">
    <citation type="submission" date="2017-06" db="EMBL/GenBank/DDBJ databases">
        <title>Ant-infecting Ophiocordyceps genomes reveal a high diversity of potential behavioral manipulation genes and a possible major role for enterotoxins.</title>
        <authorList>
            <person name="De Bekker C."/>
            <person name="Evans H.C."/>
            <person name="Brachmann A."/>
            <person name="Hughes D.P."/>
        </authorList>
    </citation>
    <scope>NUCLEOTIDE SEQUENCE [LARGE SCALE GENOMIC DNA]</scope>
    <source>
        <strain evidence="5 6">1348a</strain>
    </source>
</reference>
<dbReference type="GO" id="GO:0003924">
    <property type="term" value="F:GTPase activity"/>
    <property type="evidence" value="ECO:0007669"/>
    <property type="project" value="InterPro"/>
</dbReference>
<dbReference type="PANTHER" id="PTHR11566:SF21">
    <property type="entry name" value="DYNAMIN RELATED PROTEIN 1, ISOFORM A"/>
    <property type="match status" value="1"/>
</dbReference>
<dbReference type="SMART" id="SM00053">
    <property type="entry name" value="DYNc"/>
    <property type="match status" value="1"/>
</dbReference>
<dbReference type="OrthoDB" id="415706at2759"/>
<dbReference type="GO" id="GO:0048312">
    <property type="term" value="P:intracellular distribution of mitochondria"/>
    <property type="evidence" value="ECO:0007669"/>
    <property type="project" value="TreeGrafter"/>
</dbReference>
<feature type="compositionally biased region" description="Basic and acidic residues" evidence="3">
    <location>
        <begin position="648"/>
        <end position="673"/>
    </location>
</feature>
<protein>
    <recommendedName>
        <fullName evidence="4">GED domain-containing protein</fullName>
    </recommendedName>
</protein>
<dbReference type="AlphaFoldDB" id="A0A2C5ZNY5"/>
<evidence type="ECO:0000313" key="5">
    <source>
        <dbReference type="EMBL" id="PHH81540.1"/>
    </source>
</evidence>
<dbReference type="GO" id="GO:0006897">
    <property type="term" value="P:endocytosis"/>
    <property type="evidence" value="ECO:0007669"/>
    <property type="project" value="TreeGrafter"/>
</dbReference>
<dbReference type="Proteomes" id="UP000224854">
    <property type="component" value="Unassembled WGS sequence"/>
</dbReference>
<evidence type="ECO:0000256" key="1">
    <source>
        <dbReference type="ARBA" id="ARBA00022741"/>
    </source>
</evidence>
<evidence type="ECO:0000259" key="4">
    <source>
        <dbReference type="PROSITE" id="PS51388"/>
    </source>
</evidence>
<gene>
    <name evidence="5" type="ORF">CDD82_512</name>
</gene>
<dbReference type="GO" id="GO:0008017">
    <property type="term" value="F:microtubule binding"/>
    <property type="evidence" value="ECO:0007669"/>
    <property type="project" value="TreeGrafter"/>
</dbReference>
<name>A0A2C5ZNY5_9HYPO</name>
<dbReference type="InterPro" id="IPR020850">
    <property type="entry name" value="GED_dom"/>
</dbReference>
<dbReference type="GO" id="GO:0016559">
    <property type="term" value="P:peroxisome fission"/>
    <property type="evidence" value="ECO:0007669"/>
    <property type="project" value="TreeGrafter"/>
</dbReference>
<dbReference type="SUPFAM" id="SSF52540">
    <property type="entry name" value="P-loop containing nucleoside triphosphate hydrolases"/>
    <property type="match status" value="1"/>
</dbReference>
<dbReference type="GO" id="GO:0000266">
    <property type="term" value="P:mitochondrial fission"/>
    <property type="evidence" value="ECO:0007669"/>
    <property type="project" value="TreeGrafter"/>
</dbReference>
<evidence type="ECO:0000256" key="3">
    <source>
        <dbReference type="SAM" id="MobiDB-lite"/>
    </source>
</evidence>
<dbReference type="EMBL" id="NJEU01000112">
    <property type="protein sequence ID" value="PHH81540.1"/>
    <property type="molecule type" value="Genomic_DNA"/>
</dbReference>
<dbReference type="InterPro" id="IPR000375">
    <property type="entry name" value="Dynamin_stalk"/>
</dbReference>
<dbReference type="GO" id="GO:0005525">
    <property type="term" value="F:GTP binding"/>
    <property type="evidence" value="ECO:0007669"/>
    <property type="project" value="InterPro"/>
</dbReference>
<feature type="region of interest" description="Disordered" evidence="3">
    <location>
        <begin position="375"/>
        <end position="401"/>
    </location>
</feature>
<dbReference type="Pfam" id="PF01031">
    <property type="entry name" value="Dynamin_M"/>
    <property type="match status" value="1"/>
</dbReference>
<dbReference type="GO" id="GO:0016020">
    <property type="term" value="C:membrane"/>
    <property type="evidence" value="ECO:0007669"/>
    <property type="project" value="TreeGrafter"/>
</dbReference>
<accession>A0A2C5ZNY5</accession>
<feature type="region of interest" description="Disordered" evidence="3">
    <location>
        <begin position="636"/>
        <end position="673"/>
    </location>
</feature>
<feature type="domain" description="GED" evidence="4">
    <location>
        <begin position="586"/>
        <end position="673"/>
    </location>
</feature>
<dbReference type="InterPro" id="IPR001401">
    <property type="entry name" value="Dynamin_GTPase"/>
</dbReference>
<evidence type="ECO:0000256" key="2">
    <source>
        <dbReference type="ARBA" id="ARBA00023134"/>
    </source>
</evidence>
<dbReference type="PANTHER" id="PTHR11566">
    <property type="entry name" value="DYNAMIN"/>
    <property type="match status" value="1"/>
</dbReference>
<keyword evidence="1" id="KW-0547">Nucleotide-binding</keyword>
<dbReference type="Gene3D" id="3.40.50.300">
    <property type="entry name" value="P-loop containing nucleotide triphosphate hydrolases"/>
    <property type="match status" value="1"/>
</dbReference>
<dbReference type="PROSITE" id="PS51388">
    <property type="entry name" value="GED"/>
    <property type="match status" value="1"/>
</dbReference>